<evidence type="ECO:0000313" key="5">
    <source>
        <dbReference type="Proteomes" id="UP001165090"/>
    </source>
</evidence>
<dbReference type="Gene3D" id="3.40.50.300">
    <property type="entry name" value="P-loop containing nucleotide triphosphate hydrolases"/>
    <property type="match status" value="1"/>
</dbReference>
<dbReference type="Pfam" id="PF21516">
    <property type="entry name" value="YqeH-like_C"/>
    <property type="match status" value="1"/>
</dbReference>
<proteinExistence type="predicted"/>
<sequence length="679" mass="73365">MLWPLLQIQPKVTINCYSLSFLKHQISHFSSRQSFLSVGRHYNLESLLPASECDPHNVTSSLNYTGLNCKQTVISACIAQFDSAVAEMPHGRLPAGAKPRSARCALSCSFSTRPSWTLLSGASPAIFRHCLPLLPASQHHFSTEKRGAMVSASTSEPAASFDAEVGDVDRSRGTRGMRGRRPVDDISGSFRSPSPSDLAAANVLSDEQLRAMGIKLPTHCCGCGMKLQRQDERAPGFFTIPARLLEPRTEAPVEEEHGEAGEGGEMTLVEFDDVGRLGAEDPDVLCQRCYWLTHSGKLKTYVGEAALPEFDLGKKVGRKIYLQKDRKAVVLCVVDLWDFDGSLPRLAIRALMPPGTGDAAPEDLKFKLMVAANKFDLLPSAATVPRVQQWVRTRLKQAGLPHAEKVFMVSAAKGLGVKDMLQDIRQALGFRGDLWVVGSQNAGKSSLIKAMKRLAGTDGKGDPTVAPVPGTTLGLLQVPGIPLGPKHRTFDTPGVPHAHQLTSHLSPEVVRKVLPSKQLRGRTYRIQPGHTVLLGAGLARLDVVSAPGPTLYLTVFVSAHVNLHMGKTEGADEKVKSLMQNGLLSPPDLPEDLAALPKWQAVDVDVEGMDWSRSTVDVAIAGLGWVGVGCRGRAQLRVWTLPGVAVTTHASLIPDYAKDFEKKGVSTLLPRPPKAARNA</sequence>
<dbReference type="SUPFAM" id="SSF52540">
    <property type="entry name" value="P-loop containing nucleoside triphosphate hydrolases"/>
    <property type="match status" value="1"/>
</dbReference>
<evidence type="ECO:0008006" key="6">
    <source>
        <dbReference type="Google" id="ProtNLM"/>
    </source>
</evidence>
<protein>
    <recommendedName>
        <fullName evidence="6">G domain-containing protein</fullName>
    </recommendedName>
</protein>
<dbReference type="InterPro" id="IPR050896">
    <property type="entry name" value="Mito_lipid_metab_GTPase"/>
</dbReference>
<feature type="region of interest" description="Disordered" evidence="1">
    <location>
        <begin position="160"/>
        <end position="194"/>
    </location>
</feature>
<evidence type="ECO:0000259" key="3">
    <source>
        <dbReference type="Pfam" id="PF21516"/>
    </source>
</evidence>
<dbReference type="CDD" id="cd01855">
    <property type="entry name" value="YqeH"/>
    <property type="match status" value="1"/>
</dbReference>
<dbReference type="Proteomes" id="UP001165090">
    <property type="component" value="Unassembled WGS sequence"/>
</dbReference>
<keyword evidence="5" id="KW-1185">Reference proteome</keyword>
<evidence type="ECO:0000313" key="4">
    <source>
        <dbReference type="EMBL" id="GLI65589.1"/>
    </source>
</evidence>
<comment type="caution">
    <text evidence="4">The sequence shown here is derived from an EMBL/GenBank/DDBJ whole genome shotgun (WGS) entry which is preliminary data.</text>
</comment>
<dbReference type="InterPro" id="IPR027417">
    <property type="entry name" value="P-loop_NTPase"/>
</dbReference>
<evidence type="ECO:0000256" key="1">
    <source>
        <dbReference type="SAM" id="MobiDB-lite"/>
    </source>
</evidence>
<reference evidence="4 5" key="1">
    <citation type="journal article" date="2023" name="IScience">
        <title>Expanded male sex-determining region conserved during the evolution of homothallism in the green alga Volvox.</title>
        <authorList>
            <person name="Yamamoto K."/>
            <person name="Matsuzaki R."/>
            <person name="Mahakham W."/>
            <person name="Heman W."/>
            <person name="Sekimoto H."/>
            <person name="Kawachi M."/>
            <person name="Minakuchi Y."/>
            <person name="Toyoda A."/>
            <person name="Nozaki H."/>
        </authorList>
    </citation>
    <scope>NUCLEOTIDE SEQUENCE [LARGE SCALE GENOMIC DNA]</scope>
    <source>
        <strain evidence="4 5">NIES-4468</strain>
    </source>
</reference>
<dbReference type="InterPro" id="IPR048422">
    <property type="entry name" value="NOA1/YqeH-like_C"/>
</dbReference>
<name>A0ABQ5S7F1_9CHLO</name>
<accession>A0ABQ5S7F1</accession>
<gene>
    <name evidence="4" type="ORF">VaNZ11_009163</name>
</gene>
<dbReference type="PANTHER" id="PTHR46434">
    <property type="entry name" value="GENETIC INTERACTOR OF PROHIBITINS 3, MITOCHONDRIAL"/>
    <property type="match status" value="1"/>
</dbReference>
<dbReference type="PANTHER" id="PTHR46434:SF1">
    <property type="entry name" value="GENETIC INTERACTOR OF PROHIBITINS 3, MITOCHONDRIAL"/>
    <property type="match status" value="1"/>
</dbReference>
<dbReference type="EMBL" id="BSDZ01000024">
    <property type="protein sequence ID" value="GLI65589.1"/>
    <property type="molecule type" value="Genomic_DNA"/>
</dbReference>
<organism evidence="4 5">
    <name type="scientific">Volvox africanus</name>
    <dbReference type="NCBI Taxonomy" id="51714"/>
    <lineage>
        <taxon>Eukaryota</taxon>
        <taxon>Viridiplantae</taxon>
        <taxon>Chlorophyta</taxon>
        <taxon>core chlorophytes</taxon>
        <taxon>Chlorophyceae</taxon>
        <taxon>CS clade</taxon>
        <taxon>Chlamydomonadales</taxon>
        <taxon>Volvocaceae</taxon>
        <taxon>Volvox</taxon>
    </lineage>
</organism>
<feature type="domain" description="NOA1/YqeH-like C-terminal" evidence="3">
    <location>
        <begin position="553"/>
        <end position="652"/>
    </location>
</feature>
<dbReference type="InterPro" id="IPR006073">
    <property type="entry name" value="GTP-bd"/>
</dbReference>
<feature type="domain" description="G" evidence="2">
    <location>
        <begin position="435"/>
        <end position="498"/>
    </location>
</feature>
<evidence type="ECO:0000259" key="2">
    <source>
        <dbReference type="Pfam" id="PF01926"/>
    </source>
</evidence>
<dbReference type="Pfam" id="PF01926">
    <property type="entry name" value="MMR_HSR1"/>
    <property type="match status" value="1"/>
</dbReference>